<evidence type="ECO:0000313" key="4">
    <source>
        <dbReference type="Proteomes" id="UP000192393"/>
    </source>
</evidence>
<dbReference type="GO" id="GO:0016787">
    <property type="term" value="F:hydrolase activity"/>
    <property type="evidence" value="ECO:0007669"/>
    <property type="project" value="UniProtKB-KW"/>
</dbReference>
<feature type="domain" description="Acyltransferase 3" evidence="2">
    <location>
        <begin position="13"/>
        <end position="333"/>
    </location>
</feature>
<dbReference type="PANTHER" id="PTHR23028:SF53">
    <property type="entry name" value="ACYL_TRANSF_3 DOMAIN-CONTAINING PROTEIN"/>
    <property type="match status" value="1"/>
</dbReference>
<keyword evidence="3" id="KW-0378">Hydrolase</keyword>
<feature type="transmembrane region" description="Helical" evidence="1">
    <location>
        <begin position="224"/>
        <end position="244"/>
    </location>
</feature>
<feature type="transmembrane region" description="Helical" evidence="1">
    <location>
        <begin position="48"/>
        <end position="66"/>
    </location>
</feature>
<evidence type="ECO:0000256" key="1">
    <source>
        <dbReference type="SAM" id="Phobius"/>
    </source>
</evidence>
<keyword evidence="1" id="KW-0472">Membrane</keyword>
<dbReference type="InterPro" id="IPR050879">
    <property type="entry name" value="Acyltransferase_3"/>
</dbReference>
<dbReference type="GO" id="GO:0016747">
    <property type="term" value="F:acyltransferase activity, transferring groups other than amino-acyl groups"/>
    <property type="evidence" value="ECO:0007669"/>
    <property type="project" value="InterPro"/>
</dbReference>
<dbReference type="Pfam" id="PF01757">
    <property type="entry name" value="Acyl_transf_3"/>
    <property type="match status" value="1"/>
</dbReference>
<feature type="transmembrane region" description="Helical" evidence="1">
    <location>
        <begin position="9"/>
        <end position="28"/>
    </location>
</feature>
<proteinExistence type="predicted"/>
<reference evidence="3 4" key="1">
    <citation type="submission" date="2017-04" db="EMBL/GenBank/DDBJ databases">
        <authorList>
            <person name="Afonso C.L."/>
            <person name="Miller P.J."/>
            <person name="Scott M.A."/>
            <person name="Spackman E."/>
            <person name="Goraichik I."/>
            <person name="Dimitrov K.M."/>
            <person name="Suarez D.L."/>
            <person name="Swayne D.E."/>
        </authorList>
    </citation>
    <scope>NUCLEOTIDE SEQUENCE [LARGE SCALE GENOMIC DNA]</scope>
    <source>
        <strain evidence="3 4">CGMCC 1.12708</strain>
    </source>
</reference>
<feature type="transmembrane region" description="Helical" evidence="1">
    <location>
        <begin position="164"/>
        <end position="181"/>
    </location>
</feature>
<keyword evidence="3" id="KW-0012">Acyltransferase</keyword>
<dbReference type="STRING" id="1434700.SAMN06296427_104262"/>
<evidence type="ECO:0000259" key="2">
    <source>
        <dbReference type="Pfam" id="PF01757"/>
    </source>
</evidence>
<feature type="transmembrane region" description="Helical" evidence="1">
    <location>
        <begin position="287"/>
        <end position="304"/>
    </location>
</feature>
<feature type="transmembrane region" description="Helical" evidence="1">
    <location>
        <begin position="193"/>
        <end position="215"/>
    </location>
</feature>
<dbReference type="EMBL" id="FWXS01000004">
    <property type="protein sequence ID" value="SMC61363.1"/>
    <property type="molecule type" value="Genomic_DNA"/>
</dbReference>
<keyword evidence="1" id="KW-0812">Transmembrane</keyword>
<dbReference type="GO" id="GO:0016020">
    <property type="term" value="C:membrane"/>
    <property type="evidence" value="ECO:0007669"/>
    <property type="project" value="TreeGrafter"/>
</dbReference>
<keyword evidence="1" id="KW-1133">Transmembrane helix</keyword>
<accession>A0A1W2AL29</accession>
<protein>
    <submittedName>
        <fullName evidence="3">Peptidoglycan/LPS O-acetylase OafA/YrhL, contains acyltransferase and SGNH-hydrolase domains</fullName>
    </submittedName>
</protein>
<dbReference type="AlphaFoldDB" id="A0A1W2AL29"/>
<dbReference type="GO" id="GO:0000271">
    <property type="term" value="P:polysaccharide biosynthetic process"/>
    <property type="evidence" value="ECO:0007669"/>
    <property type="project" value="TreeGrafter"/>
</dbReference>
<evidence type="ECO:0000313" key="3">
    <source>
        <dbReference type="EMBL" id="SMC61363.1"/>
    </source>
</evidence>
<sequence length="365" mass="43323">MNSDKVNTAFFPALTGFRAIAAWMIFVYHFFPFKNESLPQIYKILADGFHIGVDMFFVLSGFLITYRYYEKINIDFNQYMLNRFARIYPMFFIITTLVYINTLFIRQDIPDNLSTELFLNYTLTKTIFFDYHLTGVKQAWTLTLEEMFYVIAPFLFILIKKNTMWLIIILSVIVFGGTVLHENFKNIGGTGGFLHQNIFLYFIEFFAGVTLALMLRKFKTNTKLFFTTFGSVMILFFLLTHRYLDRLELDDSLESFIKMIFLTLFGIMPLFWGLINEKNRIKDILSTKLFVLLGKSSYIFYLIHKGFIANYIKEDIWDNILFLFIVLNLFSILLFLYVEEPLNHKIRRKFRKKRQTILLTDEKPA</sequence>
<feature type="transmembrane region" description="Helical" evidence="1">
    <location>
        <begin position="316"/>
        <end position="338"/>
    </location>
</feature>
<keyword evidence="4" id="KW-1185">Reference proteome</keyword>
<organism evidence="3 4">
    <name type="scientific">Moheibacter sediminis</name>
    <dbReference type="NCBI Taxonomy" id="1434700"/>
    <lineage>
        <taxon>Bacteria</taxon>
        <taxon>Pseudomonadati</taxon>
        <taxon>Bacteroidota</taxon>
        <taxon>Flavobacteriia</taxon>
        <taxon>Flavobacteriales</taxon>
        <taxon>Weeksellaceae</taxon>
        <taxon>Moheibacter</taxon>
    </lineage>
</organism>
<keyword evidence="3" id="KW-0808">Transferase</keyword>
<dbReference type="OrthoDB" id="290051at2"/>
<gene>
    <name evidence="3" type="ORF">SAMN06296427_104262</name>
</gene>
<feature type="transmembrane region" description="Helical" evidence="1">
    <location>
        <begin position="87"/>
        <end position="105"/>
    </location>
</feature>
<dbReference type="InterPro" id="IPR002656">
    <property type="entry name" value="Acyl_transf_3_dom"/>
</dbReference>
<name>A0A1W2AL29_9FLAO</name>
<dbReference type="PANTHER" id="PTHR23028">
    <property type="entry name" value="ACETYLTRANSFERASE"/>
    <property type="match status" value="1"/>
</dbReference>
<feature type="transmembrane region" description="Helical" evidence="1">
    <location>
        <begin position="139"/>
        <end position="159"/>
    </location>
</feature>
<dbReference type="Proteomes" id="UP000192393">
    <property type="component" value="Unassembled WGS sequence"/>
</dbReference>
<dbReference type="RefSeq" id="WP_084017172.1">
    <property type="nucleotide sequence ID" value="NZ_FWXS01000004.1"/>
</dbReference>
<feature type="transmembrane region" description="Helical" evidence="1">
    <location>
        <begin position="256"/>
        <end position="275"/>
    </location>
</feature>